<proteinExistence type="predicted"/>
<reference evidence="1 2" key="1">
    <citation type="submission" date="2021-01" db="EMBL/GenBank/DDBJ databases">
        <title>High-quality draft genome sequence data of six Lactiplantibacillus plantarum subsp. argentoratensis strains isolated from various Greek sourdoughs.</title>
        <authorList>
            <person name="Syrokou M.K."/>
            <person name="Paramithiotis S."/>
            <person name="Skandamis P.N."/>
            <person name="Drosinos E.H."/>
            <person name="Bosnea L."/>
            <person name="Mataragas M."/>
        </authorList>
    </citation>
    <scope>NUCLEOTIDE SEQUENCE [LARGE SCALE GENOMIC DNA]</scope>
    <source>
        <strain evidence="1 2">LQC 2520</strain>
    </source>
</reference>
<dbReference type="EMBL" id="JAEQMM010000003">
    <property type="protein sequence ID" value="MBT1137711.1"/>
    <property type="molecule type" value="Genomic_DNA"/>
</dbReference>
<name>A0ABS5UGK9_9LACO</name>
<evidence type="ECO:0000313" key="2">
    <source>
        <dbReference type="Proteomes" id="UP000694640"/>
    </source>
</evidence>
<evidence type="ECO:0000313" key="1">
    <source>
        <dbReference type="EMBL" id="MBT1137711.1"/>
    </source>
</evidence>
<dbReference type="Proteomes" id="UP000694640">
    <property type="component" value="Unassembled WGS sequence"/>
</dbReference>
<keyword evidence="2" id="KW-1185">Reference proteome</keyword>
<dbReference type="RefSeq" id="WP_214418134.1">
    <property type="nucleotide sequence ID" value="NZ_JAEQMR010000001.1"/>
</dbReference>
<gene>
    <name evidence="1" type="ORF">JKL17_06175</name>
</gene>
<protein>
    <submittedName>
        <fullName evidence="1">Uncharacterized protein</fullName>
    </submittedName>
</protein>
<sequence>MNNYHWTPAQWLSFSVREKALIVAGIDIRLAEEKRQEKDAKRKARKH</sequence>
<comment type="caution">
    <text evidence="1">The sequence shown here is derived from an EMBL/GenBank/DDBJ whole genome shotgun (WGS) entry which is preliminary data.</text>
</comment>
<organism evidence="1 2">
    <name type="scientific">Lactiplantibacillus argentoratensis</name>
    <dbReference type="NCBI Taxonomy" id="271881"/>
    <lineage>
        <taxon>Bacteria</taxon>
        <taxon>Bacillati</taxon>
        <taxon>Bacillota</taxon>
        <taxon>Bacilli</taxon>
        <taxon>Lactobacillales</taxon>
        <taxon>Lactobacillaceae</taxon>
        <taxon>Lactiplantibacillus</taxon>
    </lineage>
</organism>
<accession>A0ABS5UGK9</accession>